<gene>
    <name evidence="2" type="ordered locus">Mboo_2022</name>
</gene>
<dbReference type="KEGG" id="mbn:Mboo_2022"/>
<evidence type="ECO:0000256" key="1">
    <source>
        <dbReference type="SAM" id="MobiDB-lite"/>
    </source>
</evidence>
<dbReference type="AlphaFoldDB" id="A7I9X5"/>
<sequence>MPTSKKQLTKLNQAKKVKAEELAKQAAAGSDSAKKKLKKLEKKLK</sequence>
<name>A7I9X5_METB6</name>
<reference evidence="3" key="1">
    <citation type="journal article" date="2015" name="Microbiology">
        <title>Genome of Methanoregula boonei 6A8 reveals adaptations to oligotrophic peatland environments.</title>
        <authorList>
            <person name="Braeuer S."/>
            <person name="Cadillo-Quiroz H."/>
            <person name="Kyrpides N."/>
            <person name="Woyke T."/>
            <person name="Goodwin L."/>
            <person name="Detter C."/>
            <person name="Podell S."/>
            <person name="Yavitt J.B."/>
            <person name="Zinder S.H."/>
        </authorList>
    </citation>
    <scope>NUCLEOTIDE SEQUENCE [LARGE SCALE GENOMIC DNA]</scope>
    <source>
        <strain evidence="3">DSM 21154 / JCM 14090 / 6A8</strain>
    </source>
</reference>
<dbReference type="GeneID" id="60596134"/>
<organism evidence="2 3">
    <name type="scientific">Methanoregula boonei (strain DSM 21154 / JCM 14090 / 6A8)</name>
    <dbReference type="NCBI Taxonomy" id="456442"/>
    <lineage>
        <taxon>Archaea</taxon>
        <taxon>Methanobacteriati</taxon>
        <taxon>Methanobacteriota</taxon>
        <taxon>Stenosarchaea group</taxon>
        <taxon>Methanomicrobia</taxon>
        <taxon>Methanomicrobiales</taxon>
        <taxon>Methanoregulaceae</taxon>
        <taxon>Methanoregula</taxon>
    </lineage>
</organism>
<protein>
    <submittedName>
        <fullName evidence="2">Uncharacterized protein</fullName>
    </submittedName>
</protein>
<accession>A7I9X5</accession>
<dbReference type="Proteomes" id="UP000002408">
    <property type="component" value="Chromosome"/>
</dbReference>
<dbReference type="EMBL" id="CP000780">
    <property type="protein sequence ID" value="ABS56536.1"/>
    <property type="molecule type" value="Genomic_DNA"/>
</dbReference>
<feature type="region of interest" description="Disordered" evidence="1">
    <location>
        <begin position="23"/>
        <end position="45"/>
    </location>
</feature>
<feature type="compositionally biased region" description="Basic residues" evidence="1">
    <location>
        <begin position="35"/>
        <end position="45"/>
    </location>
</feature>
<dbReference type="HOGENOM" id="CLU_217431_0_0_2"/>
<dbReference type="RefSeq" id="WP_012107591.1">
    <property type="nucleotide sequence ID" value="NC_009712.1"/>
</dbReference>
<dbReference type="eggNOG" id="arCOG09460">
    <property type="taxonomic scope" value="Archaea"/>
</dbReference>
<evidence type="ECO:0000313" key="3">
    <source>
        <dbReference type="Proteomes" id="UP000002408"/>
    </source>
</evidence>
<dbReference type="STRING" id="456442.Mboo_2022"/>
<proteinExistence type="predicted"/>
<keyword evidence="3" id="KW-1185">Reference proteome</keyword>
<evidence type="ECO:0000313" key="2">
    <source>
        <dbReference type="EMBL" id="ABS56536.1"/>
    </source>
</evidence>